<accession>A0AAW3MW63</accession>
<name>A0AAW3MW63_9BURK</name>
<evidence type="ECO:0000313" key="2">
    <source>
        <dbReference type="Proteomes" id="UP000056453"/>
    </source>
</evidence>
<comment type="caution">
    <text evidence="1">The sequence shown here is derived from an EMBL/GenBank/DDBJ whole genome shotgun (WGS) entry which is preliminary data.</text>
</comment>
<evidence type="ECO:0000313" key="1">
    <source>
        <dbReference type="EMBL" id="KVP98178.1"/>
    </source>
</evidence>
<keyword evidence="2" id="KW-1185">Reference proteome</keyword>
<reference evidence="1 2" key="1">
    <citation type="submission" date="2015-11" db="EMBL/GenBank/DDBJ databases">
        <title>Expanding the genomic diversity of Burkholderia species for the development of highly accurate diagnostics.</title>
        <authorList>
            <person name="Sahl J."/>
            <person name="Keim P."/>
            <person name="Wagner D."/>
        </authorList>
    </citation>
    <scope>NUCLEOTIDE SEQUENCE [LARGE SCALE GENOMIC DNA]</scope>
    <source>
        <strain evidence="1 2">MSMB1808WGS</strain>
    </source>
</reference>
<sequence length="203" mass="22116">MAKPKGSKLEATLVSMAGTFMYLHDMVSTLNRKPLVPRAVEPLMAATMTELDTLKAQFEASRQAALKDAQPLLDEWLSQVGLTVGGVIRGVSWRRALGSTRGATLTFEGGIANARLHHFALDGARVVDFTLDGAQLRLPSGQIARTVADIPVRAESMYNLTALKDIETKDARTGEASPVLHVRVPLQAVQREQWMRNGNLELA</sequence>
<dbReference type="Proteomes" id="UP000056453">
    <property type="component" value="Unassembled WGS sequence"/>
</dbReference>
<dbReference type="AlphaFoldDB" id="A0AAW3MW63"/>
<protein>
    <submittedName>
        <fullName evidence="1">Uncharacterized protein</fullName>
    </submittedName>
</protein>
<gene>
    <name evidence="1" type="ORF">WJ96_06290</name>
</gene>
<dbReference type="EMBL" id="LPBJ01000047">
    <property type="protein sequence ID" value="KVP98178.1"/>
    <property type="molecule type" value="Genomic_DNA"/>
</dbReference>
<dbReference type="RefSeq" id="WP_059925259.1">
    <property type="nucleotide sequence ID" value="NZ_LPBG01000047.1"/>
</dbReference>
<organism evidence="1 2">
    <name type="scientific">Burkholderia ubonensis</name>
    <dbReference type="NCBI Taxonomy" id="101571"/>
    <lineage>
        <taxon>Bacteria</taxon>
        <taxon>Pseudomonadati</taxon>
        <taxon>Pseudomonadota</taxon>
        <taxon>Betaproteobacteria</taxon>
        <taxon>Burkholderiales</taxon>
        <taxon>Burkholderiaceae</taxon>
        <taxon>Burkholderia</taxon>
        <taxon>Burkholderia cepacia complex</taxon>
    </lineage>
</organism>
<proteinExistence type="predicted"/>